<dbReference type="AlphaFoldDB" id="A0A5M5BSS9"/>
<protein>
    <submittedName>
        <fullName evidence="1">Peptidase</fullName>
    </submittedName>
</protein>
<gene>
    <name evidence="1" type="ORF">F3D71_29590</name>
</gene>
<sequence length="27" mass="2786">MKKSVLISLVLIALGAGMVAYAKCAAY</sequence>
<evidence type="ECO:0000313" key="2">
    <source>
        <dbReference type="Proteomes" id="UP000323717"/>
    </source>
</evidence>
<name>A0A5M5BSS9_BACOV</name>
<accession>A0A5M5BSS9</accession>
<dbReference type="Proteomes" id="UP000323717">
    <property type="component" value="Unassembled WGS sequence"/>
</dbReference>
<evidence type="ECO:0000313" key="1">
    <source>
        <dbReference type="EMBL" id="KAA3933737.1"/>
    </source>
</evidence>
<dbReference type="EMBL" id="VWLE01000838">
    <property type="protein sequence ID" value="KAA3933737.1"/>
    <property type="molecule type" value="Genomic_DNA"/>
</dbReference>
<reference evidence="1 2" key="1">
    <citation type="journal article" date="2019" name="Nat. Med.">
        <title>A library of human gut bacterial isolates paired with longitudinal multiomics data enables mechanistic microbiome research.</title>
        <authorList>
            <person name="Poyet M."/>
            <person name="Groussin M."/>
            <person name="Gibbons S.M."/>
            <person name="Avila-Pacheco J."/>
            <person name="Jiang X."/>
            <person name="Kearney S.M."/>
            <person name="Perrotta A.R."/>
            <person name="Berdy B."/>
            <person name="Zhao S."/>
            <person name="Lieberman T.D."/>
            <person name="Swanson P.K."/>
            <person name="Smith M."/>
            <person name="Roesemann S."/>
            <person name="Alexander J.E."/>
            <person name="Rich S.A."/>
            <person name="Livny J."/>
            <person name="Vlamakis H."/>
            <person name="Clish C."/>
            <person name="Bullock K."/>
            <person name="Deik A."/>
            <person name="Scott J."/>
            <person name="Pierce K.A."/>
            <person name="Xavier R.J."/>
            <person name="Alm E.J."/>
        </authorList>
    </citation>
    <scope>NUCLEOTIDE SEQUENCE [LARGE SCALE GENOMIC DNA]</scope>
    <source>
        <strain evidence="1 2">BIOML-A163</strain>
    </source>
</reference>
<proteinExistence type="predicted"/>
<feature type="non-terminal residue" evidence="1">
    <location>
        <position position="27"/>
    </location>
</feature>
<organism evidence="1 2">
    <name type="scientific">Bacteroides ovatus</name>
    <dbReference type="NCBI Taxonomy" id="28116"/>
    <lineage>
        <taxon>Bacteria</taxon>
        <taxon>Pseudomonadati</taxon>
        <taxon>Bacteroidota</taxon>
        <taxon>Bacteroidia</taxon>
        <taxon>Bacteroidales</taxon>
        <taxon>Bacteroidaceae</taxon>
        <taxon>Bacteroides</taxon>
    </lineage>
</organism>
<comment type="caution">
    <text evidence="1">The sequence shown here is derived from an EMBL/GenBank/DDBJ whole genome shotgun (WGS) entry which is preliminary data.</text>
</comment>